<reference evidence="2 3" key="1">
    <citation type="journal article" date="2011" name="Appl. Environ. Microbiol.">
        <title>Contribution of a Sodium Ion Gradient to Energy Conservation during Fermentation in the Cyanobacterium Arthrospira (Spirulina) maxima CS-328.</title>
        <authorList>
            <person name="Carrieri D."/>
            <person name="Ananyev G."/>
            <person name="Lenz O."/>
            <person name="Bryant D.A."/>
            <person name="Dismukes G.C."/>
        </authorList>
    </citation>
    <scope>NUCLEOTIDE SEQUENCE [LARGE SCALE GENOMIC DNA]</scope>
    <source>
        <strain evidence="2 3">CS-328</strain>
    </source>
</reference>
<proteinExistence type="predicted"/>
<keyword evidence="1" id="KW-0812">Transmembrane</keyword>
<keyword evidence="3" id="KW-1185">Reference proteome</keyword>
<sequence>MSRGIYSQIDLRMAQQMDKSTASSVLAEGNTDAVDLLDKPGKVIYNKDYGKKNQNEIGQVADISAKERYNALVNIQEIVNQNHYQRSEPLILFNGSRPTKLSHNRQLVKLSEMTEWLSLKELNKQVIKEPDWVVQETPGIAWLGEPMRIGDHTKAIFRRRPRNNMMIVGSSEEIVFGIIGGILMSLIHCYQPQKARFMIADLSIPDEDNDWTEMTINFRNAFNSYFPTQIANVLPIQIVKLLKLKLY</sequence>
<dbReference type="Proteomes" id="UP000004061">
    <property type="component" value="Unassembled WGS sequence"/>
</dbReference>
<organism evidence="2 3">
    <name type="scientific">Limnospira maxima CS-328</name>
    <dbReference type="NCBI Taxonomy" id="513049"/>
    <lineage>
        <taxon>Bacteria</taxon>
        <taxon>Bacillati</taxon>
        <taxon>Cyanobacteriota</taxon>
        <taxon>Cyanophyceae</taxon>
        <taxon>Oscillatoriophycideae</taxon>
        <taxon>Oscillatoriales</taxon>
        <taxon>Sirenicapillariaceae</taxon>
        <taxon>Limnospira</taxon>
    </lineage>
</organism>
<evidence type="ECO:0000313" key="3">
    <source>
        <dbReference type="Proteomes" id="UP000004061"/>
    </source>
</evidence>
<comment type="caution">
    <text evidence="2">The sequence shown here is derived from an EMBL/GenBank/DDBJ whole genome shotgun (WGS) entry which is preliminary data.</text>
</comment>
<keyword evidence="1" id="KW-0472">Membrane</keyword>
<evidence type="ECO:0000256" key="1">
    <source>
        <dbReference type="SAM" id="Phobius"/>
    </source>
</evidence>
<evidence type="ECO:0000313" key="2">
    <source>
        <dbReference type="EMBL" id="EDZ94563.1"/>
    </source>
</evidence>
<name>B5W1W5_LIMMA</name>
<keyword evidence="1" id="KW-1133">Transmembrane helix</keyword>
<dbReference type="AlphaFoldDB" id="B5W1W5"/>
<feature type="transmembrane region" description="Helical" evidence="1">
    <location>
        <begin position="166"/>
        <end position="187"/>
    </location>
</feature>
<gene>
    <name evidence="2" type="ORF">AmaxDRAFT_2763</name>
</gene>
<accession>B5W1W5</accession>
<protein>
    <submittedName>
        <fullName evidence="2">Uncharacterized protein</fullName>
    </submittedName>
</protein>
<dbReference type="EMBL" id="ABYK01000018">
    <property type="protein sequence ID" value="EDZ94563.1"/>
    <property type="molecule type" value="Genomic_DNA"/>
</dbReference>